<proteinExistence type="predicted"/>
<keyword evidence="1" id="KW-0472">Membrane</keyword>
<evidence type="ECO:0000256" key="1">
    <source>
        <dbReference type="SAM" id="Phobius"/>
    </source>
</evidence>
<evidence type="ECO:0000313" key="2">
    <source>
        <dbReference type="EMBL" id="RJY07861.1"/>
    </source>
</evidence>
<feature type="transmembrane region" description="Helical" evidence="1">
    <location>
        <begin position="12"/>
        <end position="31"/>
    </location>
</feature>
<feature type="transmembrane region" description="Helical" evidence="1">
    <location>
        <begin position="51"/>
        <end position="75"/>
    </location>
</feature>
<accession>A0A3A6TRF3</accession>
<sequence>MQGKLLSILNGIYSLLGIIICAIATLSVSAETNTTLLKFQELLHLLTDNSWLLYLLTIGLLIQCALSFSLALLSLKK</sequence>
<gene>
    <name evidence="2" type="ORF">D5R81_15130</name>
</gene>
<dbReference type="Proteomes" id="UP000273022">
    <property type="component" value="Unassembled WGS sequence"/>
</dbReference>
<keyword evidence="1" id="KW-0812">Transmembrane</keyword>
<reference evidence="2 3" key="1">
    <citation type="submission" date="2018-09" db="EMBL/GenBank/DDBJ databases">
        <title>Phylogeny of the Shewanellaceae, and recommendation for two new genera, Pseudoshewanella and Parashewanella.</title>
        <authorList>
            <person name="Wang G."/>
        </authorList>
    </citation>
    <scope>NUCLEOTIDE SEQUENCE [LARGE SCALE GENOMIC DNA]</scope>
    <source>
        <strain evidence="2 3">KCTC 22492</strain>
    </source>
</reference>
<evidence type="ECO:0000313" key="3">
    <source>
        <dbReference type="Proteomes" id="UP000273022"/>
    </source>
</evidence>
<keyword evidence="1" id="KW-1133">Transmembrane helix</keyword>
<organism evidence="2 3">
    <name type="scientific">Parashewanella spongiae</name>
    <dbReference type="NCBI Taxonomy" id="342950"/>
    <lineage>
        <taxon>Bacteria</taxon>
        <taxon>Pseudomonadati</taxon>
        <taxon>Pseudomonadota</taxon>
        <taxon>Gammaproteobacteria</taxon>
        <taxon>Alteromonadales</taxon>
        <taxon>Shewanellaceae</taxon>
        <taxon>Parashewanella</taxon>
    </lineage>
</organism>
<comment type="caution">
    <text evidence="2">The sequence shown here is derived from an EMBL/GenBank/DDBJ whole genome shotgun (WGS) entry which is preliminary data.</text>
</comment>
<protein>
    <submittedName>
        <fullName evidence="2">Uncharacterized protein</fullName>
    </submittedName>
</protein>
<keyword evidence="3" id="KW-1185">Reference proteome</keyword>
<dbReference type="AlphaFoldDB" id="A0A3A6TRF3"/>
<name>A0A3A6TRF3_9GAMM</name>
<dbReference type="EMBL" id="QYYH01000110">
    <property type="protein sequence ID" value="RJY07861.1"/>
    <property type="molecule type" value="Genomic_DNA"/>
</dbReference>